<evidence type="ECO:0000313" key="2">
    <source>
        <dbReference type="Proteomes" id="UP000053429"/>
    </source>
</evidence>
<evidence type="ECO:0000313" key="1">
    <source>
        <dbReference type="EMBL" id="KUN92028.1"/>
    </source>
</evidence>
<protein>
    <submittedName>
        <fullName evidence="1">Uncharacterized protein</fullName>
    </submittedName>
</protein>
<dbReference type="RefSeq" id="WP_062724762.1">
    <property type="nucleotide sequence ID" value="NZ_KQ948946.1"/>
</dbReference>
<keyword evidence="2" id="KW-1185">Reference proteome</keyword>
<dbReference type="Proteomes" id="UP000053429">
    <property type="component" value="Unassembled WGS sequence"/>
</dbReference>
<comment type="caution">
    <text evidence="1">The sequence shown here is derived from an EMBL/GenBank/DDBJ whole genome shotgun (WGS) entry which is preliminary data.</text>
</comment>
<dbReference type="AlphaFoldDB" id="A0A101TGN4"/>
<proteinExistence type="predicted"/>
<accession>A0A101TGN4</accession>
<dbReference type="EMBL" id="LMWY01000062">
    <property type="protein sequence ID" value="KUN92028.1"/>
    <property type="molecule type" value="Genomic_DNA"/>
</dbReference>
<name>A0A101TGN4_9ACTN</name>
<reference evidence="1 2" key="1">
    <citation type="submission" date="2015-10" db="EMBL/GenBank/DDBJ databases">
        <title>Draft genome sequence of Streptomyces caeruleatus NRRL B-24802, type strain for the species Streptomyces caeruleatus.</title>
        <authorList>
            <person name="Ruckert C."/>
            <person name="Winkler A."/>
            <person name="Kalinowski J."/>
            <person name="Kampfer P."/>
            <person name="Glaeser S."/>
        </authorList>
    </citation>
    <scope>NUCLEOTIDE SEQUENCE [LARGE SCALE GENOMIC DNA]</scope>
    <source>
        <strain evidence="1 2">NRRL B-24802</strain>
    </source>
</reference>
<dbReference type="OrthoDB" id="5193571at2"/>
<organism evidence="1 2">
    <name type="scientific">Streptomyces caeruleatus</name>
    <dbReference type="NCBI Taxonomy" id="661399"/>
    <lineage>
        <taxon>Bacteria</taxon>
        <taxon>Bacillati</taxon>
        <taxon>Actinomycetota</taxon>
        <taxon>Actinomycetes</taxon>
        <taxon>Kitasatosporales</taxon>
        <taxon>Streptomycetaceae</taxon>
        <taxon>Streptomyces</taxon>
    </lineage>
</organism>
<dbReference type="STRING" id="661399.AQJ67_41270"/>
<sequence>MTVWLSGMVMTADRLNDYSLDDETTSGFVIASGWTLNNFWANRQGATVEMNIYVQRTGGDITTTNGGFADVTVGTAPSAWRPNSASTISGSFDNGVTGFGGCVIGTDGIVTIRNSIFTVTNTSNLRFHFTFNREP</sequence>
<gene>
    <name evidence="1" type="ORF">AQJ67_41270</name>
</gene>